<feature type="compositionally biased region" description="Low complexity" evidence="2">
    <location>
        <begin position="157"/>
        <end position="188"/>
    </location>
</feature>
<evidence type="ECO:0000256" key="1">
    <source>
        <dbReference type="PROSITE-ProRule" id="PRU00723"/>
    </source>
</evidence>
<organism evidence="4 5">
    <name type="scientific">Perkinsus chesapeaki</name>
    <name type="common">Clam parasite</name>
    <name type="synonym">Perkinsus andrewsi</name>
    <dbReference type="NCBI Taxonomy" id="330153"/>
    <lineage>
        <taxon>Eukaryota</taxon>
        <taxon>Sar</taxon>
        <taxon>Alveolata</taxon>
        <taxon>Perkinsozoa</taxon>
        <taxon>Perkinsea</taxon>
        <taxon>Perkinsida</taxon>
        <taxon>Perkinsidae</taxon>
        <taxon>Perkinsus</taxon>
    </lineage>
</organism>
<evidence type="ECO:0000313" key="4">
    <source>
        <dbReference type="EMBL" id="KAF4658529.1"/>
    </source>
</evidence>
<accession>A0A7J6LGV3</accession>
<protein>
    <recommendedName>
        <fullName evidence="3">C3H1-type domain-containing protein</fullName>
    </recommendedName>
</protein>
<evidence type="ECO:0000259" key="3">
    <source>
        <dbReference type="PROSITE" id="PS50103"/>
    </source>
</evidence>
<dbReference type="Pfam" id="PF00642">
    <property type="entry name" value="zf-CCCH"/>
    <property type="match status" value="1"/>
</dbReference>
<sequence length="661" mass="73700">MVARQECRQNNLDSHGCYLYLCRCLGQGPRLKLLDHLERQLPPEVFMSNYDVMFSAAIEFLQANYATTNDHDRVSRHLSTIKMASGRVSALEYLDDLETAISMGNSVGLYLQASQVLDYFKRGLTNHLRKVSNQQHSNIRDVSALAMALQYYQEANPLPATSSTPTTTTNNSTSNAESSTSSSSVSPTRIQRIEDPELIKLCKEKKICMAYLARQSCKNGDSCPYKHTTEISRMTTITDTAFTAGVTVLNCPSCVGFTIIPDTGSTMSLVSKKLADFIMNTIPAAHLQEFHATFDTATKSKSFCCDFRLQVDLPIHDGDKVHYLSWAPAVLDTSLIHSDGLLGMDVLRSFNQEGLLLQLDEDNKMLASKFFYSLPTSTSSPPPSTQPGPPEETSPAASTVPLSTSPESATSLPAPQHNPLPTPPTSTSSTSDKKPKHKDSVDYDIKNLLPTSPTFPPLDKGLAVDHVIYSNQWCRIITIKDSSDNIEFMVDYSNELLQLALQRQPPEATKVHYRLIKAEPRVRSEAQSRFDDLLTNGKATTTPVDSINNYASPWYPVEGRKRCRPVVPSIHSNQLLRQVQRYYPIRDCQTKISRVLNKYRSARKASLLDVKDSYRSIRLGKNAQKLSQVHVRGSTLTYLYMLDGCSINAKVLEWCVKHLHG</sequence>
<feature type="region of interest" description="Disordered" evidence="2">
    <location>
        <begin position="377"/>
        <end position="444"/>
    </location>
</feature>
<dbReference type="GO" id="GO:0008270">
    <property type="term" value="F:zinc ion binding"/>
    <property type="evidence" value="ECO:0007669"/>
    <property type="project" value="UniProtKB-KW"/>
</dbReference>
<feature type="compositionally biased region" description="Pro residues" evidence="2">
    <location>
        <begin position="380"/>
        <end position="392"/>
    </location>
</feature>
<proteinExistence type="predicted"/>
<dbReference type="EMBL" id="JAAPAO010000490">
    <property type="protein sequence ID" value="KAF4658529.1"/>
    <property type="molecule type" value="Genomic_DNA"/>
</dbReference>
<dbReference type="PROSITE" id="PS50103">
    <property type="entry name" value="ZF_C3H1"/>
    <property type="match status" value="1"/>
</dbReference>
<comment type="caution">
    <text evidence="4">The sequence shown here is derived from an EMBL/GenBank/DDBJ whole genome shotgun (WGS) entry which is preliminary data.</text>
</comment>
<dbReference type="SMART" id="SM00356">
    <property type="entry name" value="ZnF_C3H1"/>
    <property type="match status" value="1"/>
</dbReference>
<keyword evidence="1" id="KW-0479">Metal-binding</keyword>
<dbReference type="OrthoDB" id="422012at2759"/>
<feature type="domain" description="C3H1-type" evidence="3">
    <location>
        <begin position="203"/>
        <end position="230"/>
    </location>
</feature>
<name>A0A7J6LGV3_PERCH</name>
<evidence type="ECO:0000256" key="2">
    <source>
        <dbReference type="SAM" id="MobiDB-lite"/>
    </source>
</evidence>
<feature type="compositionally biased region" description="Polar residues" evidence="2">
    <location>
        <begin position="396"/>
        <end position="413"/>
    </location>
</feature>
<dbReference type="InterPro" id="IPR000571">
    <property type="entry name" value="Znf_CCCH"/>
</dbReference>
<dbReference type="Proteomes" id="UP000591131">
    <property type="component" value="Unassembled WGS sequence"/>
</dbReference>
<keyword evidence="1" id="KW-0863">Zinc-finger</keyword>
<feature type="zinc finger region" description="C3H1-type" evidence="1">
    <location>
        <begin position="203"/>
        <end position="230"/>
    </location>
</feature>
<keyword evidence="1" id="KW-0862">Zinc</keyword>
<gene>
    <name evidence="4" type="ORF">FOL47_007955</name>
</gene>
<feature type="region of interest" description="Disordered" evidence="2">
    <location>
        <begin position="157"/>
        <end position="189"/>
    </location>
</feature>
<evidence type="ECO:0000313" key="5">
    <source>
        <dbReference type="Proteomes" id="UP000591131"/>
    </source>
</evidence>
<keyword evidence="5" id="KW-1185">Reference proteome</keyword>
<reference evidence="4 5" key="1">
    <citation type="submission" date="2020-04" db="EMBL/GenBank/DDBJ databases">
        <title>Perkinsus chesapeaki whole genome sequence.</title>
        <authorList>
            <person name="Bogema D.R."/>
        </authorList>
    </citation>
    <scope>NUCLEOTIDE SEQUENCE [LARGE SCALE GENOMIC DNA]</scope>
    <source>
        <strain evidence="4">ATCC PRA-425</strain>
    </source>
</reference>
<dbReference type="Gene3D" id="2.40.70.10">
    <property type="entry name" value="Acid Proteases"/>
    <property type="match status" value="1"/>
</dbReference>
<dbReference type="AlphaFoldDB" id="A0A7J6LGV3"/>
<dbReference type="InterPro" id="IPR021109">
    <property type="entry name" value="Peptidase_aspartic_dom_sf"/>
</dbReference>